<organism evidence="1 2">
    <name type="scientific">Klebsiella pneumoniae</name>
    <dbReference type="NCBI Taxonomy" id="573"/>
    <lineage>
        <taxon>Bacteria</taxon>
        <taxon>Pseudomonadati</taxon>
        <taxon>Pseudomonadota</taxon>
        <taxon>Gammaproteobacteria</taxon>
        <taxon>Enterobacterales</taxon>
        <taxon>Enterobacteriaceae</taxon>
        <taxon>Klebsiella/Raoultella group</taxon>
        <taxon>Klebsiella</taxon>
        <taxon>Klebsiella pneumoniae complex</taxon>
    </lineage>
</organism>
<dbReference type="Proteomes" id="UP000655094">
    <property type="component" value="Unassembled WGS sequence"/>
</dbReference>
<sequence>MQSEAHAAWLLQRARKGMLAQPRYAGGTFEGGADAATVEDVVRWGSAGGRRSSA</sequence>
<dbReference type="EMBL" id="BNFF01000001">
    <property type="protein sequence ID" value="GHK51087.1"/>
    <property type="molecule type" value="Genomic_DNA"/>
</dbReference>
<proteinExistence type="predicted"/>
<evidence type="ECO:0000313" key="2">
    <source>
        <dbReference type="Proteomes" id="UP000655094"/>
    </source>
</evidence>
<protein>
    <submittedName>
        <fullName evidence="1">Uncharacterized protein</fullName>
    </submittedName>
</protein>
<comment type="caution">
    <text evidence="1">The sequence shown here is derived from an EMBL/GenBank/DDBJ whole genome shotgun (WGS) entry which is preliminary data.</text>
</comment>
<name>A0A919LX59_KLEPN</name>
<evidence type="ECO:0000313" key="1">
    <source>
        <dbReference type="EMBL" id="GHK51087.1"/>
    </source>
</evidence>
<gene>
    <name evidence="1" type="ORF">KPZU09_08230</name>
</gene>
<accession>A0A919LX59</accession>
<reference evidence="1" key="1">
    <citation type="submission" date="2020-10" db="EMBL/GenBank/DDBJ databases">
        <title>Genome Sequence of ESBL Producing Zambian Clinical Strains.</title>
        <authorList>
            <person name="Shawa M."/>
            <person name="Furuta Y."/>
            <person name="Simbotwe M."/>
            <person name="Mulenga E."/>
            <person name="Mubanga M."/>
            <person name="Mulenga G."/>
            <person name="Kaile C."/>
            <person name="Zorigt T."/>
            <person name="Hang'ombe B."/>
            <person name="Higashi H."/>
        </authorList>
    </citation>
    <scope>NUCLEOTIDE SEQUENCE</scope>
    <source>
        <strain evidence="1">Zam_UTH_09</strain>
    </source>
</reference>
<dbReference type="AlphaFoldDB" id="A0A919LX59"/>